<dbReference type="Ensembl" id="ENSFTIT00000008280.1">
    <property type="protein sequence ID" value="ENSFTIP00000007935.1"/>
    <property type="gene ID" value="ENSFTIG00000005388.1"/>
</dbReference>
<evidence type="ECO:0000313" key="3">
    <source>
        <dbReference type="Proteomes" id="UP000694562"/>
    </source>
</evidence>
<name>A0A8C4UCZ5_FALTI</name>
<reference evidence="2" key="2">
    <citation type="submission" date="2025-09" db="UniProtKB">
        <authorList>
            <consortium name="Ensembl"/>
        </authorList>
    </citation>
    <scope>IDENTIFICATION</scope>
</reference>
<keyword evidence="1" id="KW-1133">Transmembrane helix</keyword>
<evidence type="ECO:0000256" key="1">
    <source>
        <dbReference type="SAM" id="Phobius"/>
    </source>
</evidence>
<keyword evidence="1" id="KW-0472">Membrane</keyword>
<organism evidence="2 3">
    <name type="scientific">Falco tinnunculus</name>
    <name type="common">Common kestrel</name>
    <dbReference type="NCBI Taxonomy" id="100819"/>
    <lineage>
        <taxon>Eukaryota</taxon>
        <taxon>Metazoa</taxon>
        <taxon>Chordata</taxon>
        <taxon>Craniata</taxon>
        <taxon>Vertebrata</taxon>
        <taxon>Euteleostomi</taxon>
        <taxon>Archelosauria</taxon>
        <taxon>Archosauria</taxon>
        <taxon>Dinosauria</taxon>
        <taxon>Saurischia</taxon>
        <taxon>Theropoda</taxon>
        <taxon>Coelurosauria</taxon>
        <taxon>Aves</taxon>
        <taxon>Neognathae</taxon>
        <taxon>Neoaves</taxon>
        <taxon>Telluraves</taxon>
        <taxon>Australaves</taxon>
        <taxon>Falconiformes</taxon>
        <taxon>Falconidae</taxon>
        <taxon>Falco</taxon>
    </lineage>
</organism>
<sequence>MHLLCTSGSFSEEIPLVTNLLPLAVLKCLIPSVIFMCWVQGKWDRHRTESPSPDKRTRLYLLSTLRRLVPKTGVVGNELMRSPSGAKEGVSPGSWNPPQVLHFPNSFGQFFSASLASALPAV</sequence>
<feature type="transmembrane region" description="Helical" evidence="1">
    <location>
        <begin position="20"/>
        <end position="39"/>
    </location>
</feature>
<reference evidence="2" key="1">
    <citation type="submission" date="2025-08" db="UniProtKB">
        <authorList>
            <consortium name="Ensembl"/>
        </authorList>
    </citation>
    <scope>IDENTIFICATION</scope>
</reference>
<accession>A0A8C4UCZ5</accession>
<keyword evidence="3" id="KW-1185">Reference proteome</keyword>
<dbReference type="Proteomes" id="UP000694562">
    <property type="component" value="Unplaced"/>
</dbReference>
<keyword evidence="1" id="KW-0812">Transmembrane</keyword>
<proteinExistence type="predicted"/>
<protein>
    <submittedName>
        <fullName evidence="2">Uncharacterized protein</fullName>
    </submittedName>
</protein>
<evidence type="ECO:0000313" key="2">
    <source>
        <dbReference type="Ensembl" id="ENSFTIP00000007935.1"/>
    </source>
</evidence>
<dbReference type="AlphaFoldDB" id="A0A8C4UCZ5"/>